<dbReference type="Proteomes" id="UP000245880">
    <property type="component" value="Unassembled WGS sequence"/>
</dbReference>
<keyword evidence="1" id="KW-0472">Membrane</keyword>
<proteinExistence type="predicted"/>
<dbReference type="EMBL" id="QGDT01000015">
    <property type="protein sequence ID" value="PWJ54984.1"/>
    <property type="molecule type" value="Genomic_DNA"/>
</dbReference>
<accession>A0A316ADN1</accession>
<feature type="transmembrane region" description="Helical" evidence="1">
    <location>
        <begin position="20"/>
        <end position="37"/>
    </location>
</feature>
<gene>
    <name evidence="2" type="ORF">CLV98_1153</name>
</gene>
<sequence length="39" mass="4008">MSFSSFSPFALTRGEMKNVVGGAGVVGSLMGFGILLVQD</sequence>
<dbReference type="AlphaFoldDB" id="A0A316ADN1"/>
<keyword evidence="3" id="KW-1185">Reference proteome</keyword>
<name>A0A316ADN1_9BACT</name>
<keyword evidence="1" id="KW-1133">Transmembrane helix</keyword>
<evidence type="ECO:0000256" key="1">
    <source>
        <dbReference type="SAM" id="Phobius"/>
    </source>
</evidence>
<organism evidence="2 3">
    <name type="scientific">Dyadobacter jejuensis</name>
    <dbReference type="NCBI Taxonomy" id="1082580"/>
    <lineage>
        <taxon>Bacteria</taxon>
        <taxon>Pseudomonadati</taxon>
        <taxon>Bacteroidota</taxon>
        <taxon>Cytophagia</taxon>
        <taxon>Cytophagales</taxon>
        <taxon>Spirosomataceae</taxon>
        <taxon>Dyadobacter</taxon>
    </lineage>
</organism>
<evidence type="ECO:0000313" key="2">
    <source>
        <dbReference type="EMBL" id="PWJ54984.1"/>
    </source>
</evidence>
<protein>
    <submittedName>
        <fullName evidence="2">Uncharacterized protein</fullName>
    </submittedName>
</protein>
<comment type="caution">
    <text evidence="2">The sequence shown here is derived from an EMBL/GenBank/DDBJ whole genome shotgun (WGS) entry which is preliminary data.</text>
</comment>
<evidence type="ECO:0000313" key="3">
    <source>
        <dbReference type="Proteomes" id="UP000245880"/>
    </source>
</evidence>
<keyword evidence="1" id="KW-0812">Transmembrane</keyword>
<reference evidence="2 3" key="1">
    <citation type="submission" date="2018-03" db="EMBL/GenBank/DDBJ databases">
        <title>Genomic Encyclopedia of Archaeal and Bacterial Type Strains, Phase II (KMG-II): from individual species to whole genera.</title>
        <authorList>
            <person name="Goeker M."/>
        </authorList>
    </citation>
    <scope>NUCLEOTIDE SEQUENCE [LARGE SCALE GENOMIC DNA]</scope>
    <source>
        <strain evidence="2 3">DSM 100346</strain>
    </source>
</reference>